<sequence length="495" mass="53948">MSRAEAHIEIDDLQAVLDIPDAVASEGIARPDAESISDEQNRAALAAELAQARQVLDALTGDLRAVDAELESLAMEREQHRLAIDICTSLDRLAGIGGAAVFWGAGGESRAGADHVRAVRMRVDQFSQRLGEIEARRADVIDRIGQQESHAGFMEDVLFEALEEEERRKQEWIVEREISKLPAYKAFMPWSRGGEDDQRFRKNVATALLVCVIFALVVPFIELPQSILKPEVEIPERVVRLLIESRPKPPAPAREMPKPKLEEKLEQQKPKEAPKIQVAKRETEVPEPTVVEPEAKDQGILAFREKLASVQEEQALSRLGSQAQINSAGDAGPAQRAMLTTNAPGSSGGINLASISRSVGGNGGSGGMTRLATTRATSAIGGIGRPGADRPLSGDSVANSRTDEEIQIVFDRYKSALYRLYNRELRKDPTLRGQMVLKLTIEPDGSVSMCQLEASDMNAPELSAQVVERVKTINFGAKDVAALTILYPIDFLPAA</sequence>
<protein>
    <submittedName>
        <fullName evidence="3">Outer membrane biosynthesis protein TonB</fullName>
    </submittedName>
</protein>
<dbReference type="AlphaFoldDB" id="A0A841HHW2"/>
<dbReference type="RefSeq" id="WP_184330097.1">
    <property type="nucleotide sequence ID" value="NZ_JACHHZ010000001.1"/>
</dbReference>
<dbReference type="NCBIfam" id="NF033768">
    <property type="entry name" value="myxo_SS_tail"/>
    <property type="match status" value="1"/>
</dbReference>
<evidence type="ECO:0000256" key="2">
    <source>
        <dbReference type="SAM" id="MobiDB-lite"/>
    </source>
</evidence>
<dbReference type="InterPro" id="IPR049806">
    <property type="entry name" value="MasK-like_C"/>
</dbReference>
<evidence type="ECO:0000313" key="3">
    <source>
        <dbReference type="EMBL" id="MBB6092376.1"/>
    </source>
</evidence>
<feature type="compositionally biased region" description="Basic and acidic residues" evidence="2">
    <location>
        <begin position="255"/>
        <end position="284"/>
    </location>
</feature>
<name>A0A841HHW2_9GAMM</name>
<dbReference type="EMBL" id="JACHHZ010000001">
    <property type="protein sequence ID" value="MBB6092376.1"/>
    <property type="molecule type" value="Genomic_DNA"/>
</dbReference>
<comment type="caution">
    <text evidence="3">The sequence shown here is derived from an EMBL/GenBank/DDBJ whole genome shotgun (WGS) entry which is preliminary data.</text>
</comment>
<organism evidence="3 4">
    <name type="scientific">Povalibacter uvarum</name>
    <dbReference type="NCBI Taxonomy" id="732238"/>
    <lineage>
        <taxon>Bacteria</taxon>
        <taxon>Pseudomonadati</taxon>
        <taxon>Pseudomonadota</taxon>
        <taxon>Gammaproteobacteria</taxon>
        <taxon>Steroidobacterales</taxon>
        <taxon>Steroidobacteraceae</taxon>
        <taxon>Povalibacter</taxon>
    </lineage>
</organism>
<keyword evidence="1" id="KW-0175">Coiled coil</keyword>
<accession>A0A841HHW2</accession>
<evidence type="ECO:0000313" key="4">
    <source>
        <dbReference type="Proteomes" id="UP000588068"/>
    </source>
</evidence>
<keyword evidence="4" id="KW-1185">Reference proteome</keyword>
<gene>
    <name evidence="3" type="ORF">HNQ60_001222</name>
</gene>
<evidence type="ECO:0000256" key="1">
    <source>
        <dbReference type="SAM" id="Coils"/>
    </source>
</evidence>
<feature type="coiled-coil region" evidence="1">
    <location>
        <begin position="42"/>
        <end position="76"/>
    </location>
</feature>
<dbReference type="SUPFAM" id="SSF74653">
    <property type="entry name" value="TolA/TonB C-terminal domain"/>
    <property type="match status" value="1"/>
</dbReference>
<proteinExistence type="predicted"/>
<feature type="region of interest" description="Disordered" evidence="2">
    <location>
        <begin position="247"/>
        <end position="293"/>
    </location>
</feature>
<reference evidence="3 4" key="1">
    <citation type="submission" date="2020-08" db="EMBL/GenBank/DDBJ databases">
        <title>Genomic Encyclopedia of Type Strains, Phase IV (KMG-IV): sequencing the most valuable type-strain genomes for metagenomic binning, comparative biology and taxonomic classification.</title>
        <authorList>
            <person name="Goeker M."/>
        </authorList>
    </citation>
    <scope>NUCLEOTIDE SEQUENCE [LARGE SCALE GENOMIC DNA]</scope>
    <source>
        <strain evidence="3 4">DSM 26723</strain>
    </source>
</reference>
<dbReference type="Proteomes" id="UP000588068">
    <property type="component" value="Unassembled WGS sequence"/>
</dbReference>